<protein>
    <submittedName>
        <fullName evidence="1">Transcription factor IIS N-terminal protein</fullName>
    </submittedName>
</protein>
<reference evidence="2" key="1">
    <citation type="journal article" date="2022" name="Nat. Commun.">
        <title>Chromosome evolution and the genetic basis of agronomically important traits in greater yam.</title>
        <authorList>
            <person name="Bredeson J.V."/>
            <person name="Lyons J.B."/>
            <person name="Oniyinde I.O."/>
            <person name="Okereke N.R."/>
            <person name="Kolade O."/>
            <person name="Nnabue I."/>
            <person name="Nwadili C.O."/>
            <person name="Hribova E."/>
            <person name="Parker M."/>
            <person name="Nwogha J."/>
            <person name="Shu S."/>
            <person name="Carlson J."/>
            <person name="Kariba R."/>
            <person name="Muthemba S."/>
            <person name="Knop K."/>
            <person name="Barton G.J."/>
            <person name="Sherwood A.V."/>
            <person name="Lopez-Montes A."/>
            <person name="Asiedu R."/>
            <person name="Jamnadass R."/>
            <person name="Muchugi A."/>
            <person name="Goodstein D."/>
            <person name="Egesi C.N."/>
            <person name="Featherston J."/>
            <person name="Asfaw A."/>
            <person name="Simpson G.G."/>
            <person name="Dolezel J."/>
            <person name="Hendre P.S."/>
            <person name="Van Deynze A."/>
            <person name="Kumar P.L."/>
            <person name="Obidiegwu J.E."/>
            <person name="Bhattacharjee R."/>
            <person name="Rokhsar D.S."/>
        </authorList>
    </citation>
    <scope>NUCLEOTIDE SEQUENCE [LARGE SCALE GENOMIC DNA]</scope>
    <source>
        <strain evidence="2">cv. TDa95/00328</strain>
    </source>
</reference>
<proteinExistence type="predicted"/>
<accession>A0ACB7U9N2</accession>
<comment type="caution">
    <text evidence="1">The sequence shown here is derived from an EMBL/GenBank/DDBJ whole genome shotgun (WGS) entry which is preliminary data.</text>
</comment>
<name>A0ACB7U9N2_DIOAL</name>
<evidence type="ECO:0000313" key="1">
    <source>
        <dbReference type="EMBL" id="KAH7656961.1"/>
    </source>
</evidence>
<organism evidence="1 2">
    <name type="scientific">Dioscorea alata</name>
    <name type="common">Purple yam</name>
    <dbReference type="NCBI Taxonomy" id="55571"/>
    <lineage>
        <taxon>Eukaryota</taxon>
        <taxon>Viridiplantae</taxon>
        <taxon>Streptophyta</taxon>
        <taxon>Embryophyta</taxon>
        <taxon>Tracheophyta</taxon>
        <taxon>Spermatophyta</taxon>
        <taxon>Magnoliopsida</taxon>
        <taxon>Liliopsida</taxon>
        <taxon>Dioscoreales</taxon>
        <taxon>Dioscoreaceae</taxon>
        <taxon>Dioscorea</taxon>
    </lineage>
</organism>
<gene>
    <name evidence="1" type="ORF">IHE45_18G109500</name>
</gene>
<keyword evidence="2" id="KW-1185">Reference proteome</keyword>
<sequence>MAIASDLDDMVPDGKLAVDPGLNQSNTPDLVASPPDDADLKKGGQQSDRSPTPVNQEPEKVGKRRRRLVKKSSTVISDSEEIPATLEQGEDHKTKKKKRKRKSSSENMSTKGERKRSKSESKNDINNNESELKEFWEAVAGPDSEDNQESVKITADDSSSVGKSRKEEEGHETEQFLKGSKKKKTEIYPEEIALQVEWHMAQFEVAAEEDARLNIENQPAINKLKILPQLVEMLAKKRLQREFLDHGVLSVLRTWLDPLPDGSLPNVNIRTAILEILIELSLGIENFERREQLRKSGLGKMIMFLSKSDEETKGNKKLAQAIIDKWSRPIFNNSLSYEDAQDVGIASYKRIFAKKLVTKAARLDAMDDDADLFAPPKVVKSFQITSAPQRAALPEKAPLDFLVRPPSKSYPAEIIRAKKAVQDRQTKIDKIFRRMRAGRRSNLHALKLNSKGCEMCTI</sequence>
<dbReference type="EMBL" id="CM037028">
    <property type="protein sequence ID" value="KAH7656961.1"/>
    <property type="molecule type" value="Genomic_DNA"/>
</dbReference>
<dbReference type="Proteomes" id="UP000827976">
    <property type="component" value="Chromosome 18"/>
</dbReference>
<evidence type="ECO:0000313" key="2">
    <source>
        <dbReference type="Proteomes" id="UP000827976"/>
    </source>
</evidence>